<organismHost>
    <name type="scientific">Crocodylus porosus</name>
    <name type="common">Saltwater crocodile</name>
    <name type="synonym">Estuarine crocodile</name>
    <dbReference type="NCBI Taxonomy" id="8502"/>
</organismHost>
<dbReference type="RefSeq" id="YP_784332.1">
    <property type="nucleotide sequence ID" value="NC_008030.1"/>
</dbReference>
<evidence type="ECO:0000313" key="2">
    <source>
        <dbReference type="EMBL" id="ABJ09033.1"/>
    </source>
</evidence>
<evidence type="ECO:0000313" key="3">
    <source>
        <dbReference type="Proteomes" id="UP000011300"/>
    </source>
</evidence>
<protein>
    <submittedName>
        <fullName evidence="2">Uncharacterized protein</fullName>
    </submittedName>
</protein>
<dbReference type="InterPro" id="IPR007769">
    <property type="entry name" value="Poxvirus_A19"/>
</dbReference>
<dbReference type="GeneID" id="4363453"/>
<evidence type="ECO:0000256" key="1">
    <source>
        <dbReference type="SAM" id="MobiDB-lite"/>
    </source>
</evidence>
<gene>
    <name evidence="2" type="ORF">CRV142</name>
</gene>
<sequence>MDAGAKQKRRRKRARTTVEDEATTASGTGRKTTCSLCDSKLLTFSSLSNSSFRKIQPCGGVAGAGTALRCSACNSVLTTLRPTQTPAV</sequence>
<reference evidence="2 3" key="1">
    <citation type="journal article" date="2006" name="J. Virol.">
        <title>Genome of crocodilepox virus.</title>
        <authorList>
            <person name="Afonso C.L."/>
            <person name="Tulman E.R."/>
            <person name="Delhon G."/>
            <person name="Lu Z."/>
            <person name="Viljoen G.J."/>
            <person name="Wallace D.B."/>
            <person name="Kutish G.F."/>
            <person name="Rock D.L."/>
        </authorList>
    </citation>
    <scope>NUCLEOTIDE SEQUENCE [LARGE SCALE GENOMIC DNA]</scope>
    <source>
        <strain evidence="3">Isolate Crocodylus niloticus/Zimbabwe/Ume/2001</strain>
    </source>
</reference>
<keyword evidence="3" id="KW-1185">Reference proteome</keyword>
<dbReference type="KEGG" id="vg:4363453"/>
<organism evidence="2 3">
    <name type="scientific">Nile crocodilepox virus (isolate Crocodylus niloticus/Zimbabwe/Ume/2001)</name>
    <name type="common">CRV</name>
    <dbReference type="NCBI Taxonomy" id="1289473"/>
    <lineage>
        <taxon>Viruses</taxon>
        <taxon>Varidnaviria</taxon>
        <taxon>Bamfordvirae</taxon>
        <taxon>Nucleocytoviricota</taxon>
        <taxon>Pokkesviricetes</taxon>
        <taxon>Chitovirales</taxon>
        <taxon>Poxviridae</taxon>
        <taxon>Chordopoxvirinae</taxon>
        <taxon>Crocodylidpoxvirus</taxon>
        <taxon>Crocodylidpoxvirus nilecrocodilepox</taxon>
        <taxon>Nile crocodilepox virus</taxon>
    </lineage>
</organism>
<name>Q070A9_CPRVZ</name>
<organismHost>
    <name type="scientific">Crocodylus niloticus</name>
    <name type="common">Nile crocodile</name>
    <name type="synonym">African crocodile</name>
    <dbReference type="NCBI Taxonomy" id="8501"/>
</organismHost>
<feature type="region of interest" description="Disordered" evidence="1">
    <location>
        <begin position="1"/>
        <end position="31"/>
    </location>
</feature>
<proteinExistence type="predicted"/>
<accession>Q070A9</accession>
<organismHost>
    <name type="scientific">Crocodylus johnstoni</name>
    <name type="common">Australian freshwater crocodile</name>
    <dbReference type="NCBI Taxonomy" id="184234"/>
</organismHost>
<dbReference type="Proteomes" id="UP000011300">
    <property type="component" value="Segment"/>
</dbReference>
<dbReference type="Pfam" id="PF05077">
    <property type="entry name" value="DUF678"/>
    <property type="match status" value="1"/>
</dbReference>
<dbReference type="EMBL" id="DQ356948">
    <property type="protein sequence ID" value="ABJ09033.1"/>
    <property type="molecule type" value="Genomic_DNA"/>
</dbReference>
<feature type="compositionally biased region" description="Basic residues" evidence="1">
    <location>
        <begin position="1"/>
        <end position="15"/>
    </location>
</feature>